<organism evidence="1 2">
    <name type="scientific">Bacillus pseudomycoides</name>
    <dbReference type="NCBI Taxonomy" id="64104"/>
    <lineage>
        <taxon>Bacteria</taxon>
        <taxon>Bacillati</taxon>
        <taxon>Bacillota</taxon>
        <taxon>Bacilli</taxon>
        <taxon>Bacillales</taxon>
        <taxon>Bacillaceae</taxon>
        <taxon>Bacillus</taxon>
        <taxon>Bacillus cereus group</taxon>
    </lineage>
</organism>
<name>A0A2B6RC98_9BACI</name>
<accession>A0A2B6RC98</accession>
<dbReference type="AlphaFoldDB" id="A0A2B6RC98"/>
<dbReference type="EMBL" id="NUDP01000088">
    <property type="protein sequence ID" value="PEM66609.1"/>
    <property type="molecule type" value="Genomic_DNA"/>
</dbReference>
<evidence type="ECO:0000313" key="1">
    <source>
        <dbReference type="EMBL" id="PEM66609.1"/>
    </source>
</evidence>
<proteinExistence type="predicted"/>
<reference evidence="1 2" key="1">
    <citation type="submission" date="2017-09" db="EMBL/GenBank/DDBJ databases">
        <title>Large-scale bioinformatics analysis of Bacillus genomes uncovers conserved roles of natural products in bacterial physiology.</title>
        <authorList>
            <consortium name="Agbiome Team Llc"/>
            <person name="Bleich R.M."/>
            <person name="Grubbs K.J."/>
            <person name="Santa Maria K.C."/>
            <person name="Allen S.E."/>
            <person name="Farag S."/>
            <person name="Shank E.A."/>
            <person name="Bowers A."/>
        </authorList>
    </citation>
    <scope>NUCLEOTIDE SEQUENCE [LARGE SCALE GENOMIC DNA]</scope>
    <source>
        <strain evidence="1 2">AFS009893</strain>
    </source>
</reference>
<dbReference type="Proteomes" id="UP000219775">
    <property type="component" value="Unassembled WGS sequence"/>
</dbReference>
<sequence length="59" mass="6927">MYWGNVPKMRIYNGKVFIALKINNLIGVTLSKKENVQFSRNDMVTPFTKYIIVVFLFLI</sequence>
<comment type="caution">
    <text evidence="1">The sequence shown here is derived from an EMBL/GenBank/DDBJ whole genome shotgun (WGS) entry which is preliminary data.</text>
</comment>
<gene>
    <name evidence="1" type="ORF">CN613_22045</name>
</gene>
<evidence type="ECO:0000313" key="2">
    <source>
        <dbReference type="Proteomes" id="UP000219775"/>
    </source>
</evidence>
<protein>
    <submittedName>
        <fullName evidence="1">Uncharacterized protein</fullName>
    </submittedName>
</protein>